<accession>A0A699KCL2</accession>
<dbReference type="EMBL" id="BKCJ010503948">
    <property type="protein sequence ID" value="GFA86915.1"/>
    <property type="molecule type" value="Genomic_DNA"/>
</dbReference>
<evidence type="ECO:0008006" key="2">
    <source>
        <dbReference type="Google" id="ProtNLM"/>
    </source>
</evidence>
<protein>
    <recommendedName>
        <fullName evidence="2">Reverse transcriptase domain-containing protein</fullName>
    </recommendedName>
</protein>
<gene>
    <name evidence="1" type="ORF">Tci_658887</name>
</gene>
<organism evidence="1">
    <name type="scientific">Tanacetum cinerariifolium</name>
    <name type="common">Dalmatian daisy</name>
    <name type="synonym">Chrysanthemum cinerariifolium</name>
    <dbReference type="NCBI Taxonomy" id="118510"/>
    <lineage>
        <taxon>Eukaryota</taxon>
        <taxon>Viridiplantae</taxon>
        <taxon>Streptophyta</taxon>
        <taxon>Embryophyta</taxon>
        <taxon>Tracheophyta</taxon>
        <taxon>Spermatophyta</taxon>
        <taxon>Magnoliopsida</taxon>
        <taxon>eudicotyledons</taxon>
        <taxon>Gunneridae</taxon>
        <taxon>Pentapetalae</taxon>
        <taxon>asterids</taxon>
        <taxon>campanulids</taxon>
        <taxon>Asterales</taxon>
        <taxon>Asteraceae</taxon>
        <taxon>Asteroideae</taxon>
        <taxon>Anthemideae</taxon>
        <taxon>Anthemidinae</taxon>
        <taxon>Tanacetum</taxon>
    </lineage>
</organism>
<dbReference type="AlphaFoldDB" id="A0A699KCL2"/>
<sequence>MEDLKQQYLDELKCLSNLEYRDENKITELTENFNGMSIEIRKKEKLLQLEQLAYLSTHPSKRLNSLCYDDEEEDYTLAVTPILSTEEPDNSLSMGDEHLDTILAKSSVENLIPIPNQIEDFFESNDEVSSTDDDSFSIDNIDYVEASPPDSELGSSEVMEIVIPEVGGIDDDILREKLLNVNHLFAKIEASNDNPISFYDPIISRTPLTLTPSGESDFFLEVDAFLAVEDKPTSSQFPKSCLDPEEDMLLLGSFLNDDHSSDFKTKSSSTSLNSLLEETNNFDNSLPEFTTFSKVLFDAKYESDSSDDQSCSDEDVLEKIVSKPLIEEEIIPMKIDQHPDNAESDLLESLRTHDSSLPISSKIDSLLDEFAGELTLLKSIQLGIDETDYDFEEDIRLIKKLLYDNSSPRPLKEFVSVNSDAEIESFSPSPILVKDSDSLMEEIDLFCTLNYPMPPGIVDEDYDSERDILIHKDLPSNNTLSFGEKESFHFNIPPFSRPPAKPPDGGTGILYIKMMGDISDQKDFMHKLMITLAPHQEKSPDLLSHRGLKAFQSFATCPMMIHGQNNHILDVLLFHFYPP</sequence>
<reference evidence="1" key="1">
    <citation type="journal article" date="2019" name="Sci. Rep.">
        <title>Draft genome of Tanacetum cinerariifolium, the natural source of mosquito coil.</title>
        <authorList>
            <person name="Yamashiro T."/>
            <person name="Shiraishi A."/>
            <person name="Satake H."/>
            <person name="Nakayama K."/>
        </authorList>
    </citation>
    <scope>NUCLEOTIDE SEQUENCE</scope>
</reference>
<evidence type="ECO:0000313" key="1">
    <source>
        <dbReference type="EMBL" id="GFA86915.1"/>
    </source>
</evidence>
<proteinExistence type="predicted"/>
<name>A0A699KCL2_TANCI</name>
<comment type="caution">
    <text evidence="1">The sequence shown here is derived from an EMBL/GenBank/DDBJ whole genome shotgun (WGS) entry which is preliminary data.</text>
</comment>